<reference evidence="4" key="1">
    <citation type="submission" date="2015-07" db="EMBL/GenBank/DDBJ databases">
        <title>Near-Complete Genome Sequence of the Cellulolytic Bacterium Bacteroides (Pseudobacteroides) cellulosolvens ATCC 35603.</title>
        <authorList>
            <person name="Dassa B."/>
            <person name="Utturkar S.M."/>
            <person name="Klingeman D.M."/>
            <person name="Hurt R.A."/>
            <person name="Keller M."/>
            <person name="Xu J."/>
            <person name="Reddy Y.H.K."/>
            <person name="Borovok I."/>
            <person name="Grinberg I.R."/>
            <person name="Lamed R."/>
            <person name="Zhivin O."/>
            <person name="Bayer E.A."/>
            <person name="Brown S.D."/>
        </authorList>
    </citation>
    <scope>NUCLEOTIDE SEQUENCE [LARGE SCALE GENOMIC DNA]</scope>
    <source>
        <strain evidence="4">DSM 2933</strain>
    </source>
</reference>
<gene>
    <name evidence="3" type="ORF">Bccel_0611</name>
</gene>
<proteinExistence type="predicted"/>
<organism evidence="3 4">
    <name type="scientific">Pseudobacteroides cellulosolvens ATCC 35603 = DSM 2933</name>
    <dbReference type="NCBI Taxonomy" id="398512"/>
    <lineage>
        <taxon>Bacteria</taxon>
        <taxon>Bacillati</taxon>
        <taxon>Bacillota</taxon>
        <taxon>Clostridia</taxon>
        <taxon>Eubacteriales</taxon>
        <taxon>Oscillospiraceae</taxon>
        <taxon>Pseudobacteroides</taxon>
    </lineage>
</organism>
<keyword evidence="2" id="KW-0812">Transmembrane</keyword>
<evidence type="ECO:0000313" key="3">
    <source>
        <dbReference type="EMBL" id="KNY25351.1"/>
    </source>
</evidence>
<evidence type="ECO:0000313" key="4">
    <source>
        <dbReference type="Proteomes" id="UP000036923"/>
    </source>
</evidence>
<protein>
    <submittedName>
        <fullName evidence="3">Uncharacterized protein</fullName>
    </submittedName>
</protein>
<evidence type="ECO:0000256" key="2">
    <source>
        <dbReference type="SAM" id="Phobius"/>
    </source>
</evidence>
<dbReference type="EMBL" id="LGTC01000001">
    <property type="protein sequence ID" value="KNY25351.1"/>
    <property type="molecule type" value="Genomic_DNA"/>
</dbReference>
<keyword evidence="4" id="KW-1185">Reference proteome</keyword>
<evidence type="ECO:0000256" key="1">
    <source>
        <dbReference type="SAM" id="MobiDB-lite"/>
    </source>
</evidence>
<dbReference type="Proteomes" id="UP000036923">
    <property type="component" value="Unassembled WGS sequence"/>
</dbReference>
<accession>A0A0L6JHL5</accession>
<comment type="caution">
    <text evidence="3">The sequence shown here is derived from an EMBL/GenBank/DDBJ whole genome shotgun (WGS) entry which is preliminary data.</text>
</comment>
<feature type="compositionally biased region" description="Basic and acidic residues" evidence="1">
    <location>
        <begin position="1"/>
        <end position="13"/>
    </location>
</feature>
<sequence>MTEVKKDINKSPEEENSNNQKGKTKGPSIIDYYQFGKFLISKKLAIIILIISIILLILCSFLVFIFIKAKKDNSHNNISDYISMYGMTYGEIKKNLKSNYKTDFTTGIEGDCLYLTCKDKGLTFVFDCEPYYKILKDIEKVKASKIILWNYEEFAGVPYGSKKEIFEEKIEKTKISGLTRIMDEDRIAISMIESFTKEKLLDNLKNHSLYIMRFNYYEYCLEAVFQDRNGKSSYLIISK</sequence>
<keyword evidence="2" id="KW-0472">Membrane</keyword>
<dbReference type="AlphaFoldDB" id="A0A0L6JHL5"/>
<feature type="region of interest" description="Disordered" evidence="1">
    <location>
        <begin position="1"/>
        <end position="24"/>
    </location>
</feature>
<keyword evidence="2" id="KW-1133">Transmembrane helix</keyword>
<dbReference type="RefSeq" id="WP_036943895.1">
    <property type="nucleotide sequence ID" value="NZ_JQKC01000024.1"/>
</dbReference>
<feature type="transmembrane region" description="Helical" evidence="2">
    <location>
        <begin position="44"/>
        <end position="67"/>
    </location>
</feature>
<name>A0A0L6JHL5_9FIRM</name>
<dbReference type="STRING" id="398512.Bccel_0611"/>